<dbReference type="PANTHER" id="PTHR48090:SF3">
    <property type="entry name" value="UNDECAPRENYL-PHOSPHATE 4-DEOXY-4-FORMAMIDO-L-ARABINOSE TRANSFERASE"/>
    <property type="match status" value="1"/>
</dbReference>
<evidence type="ECO:0000256" key="8">
    <source>
        <dbReference type="SAM" id="Phobius"/>
    </source>
</evidence>
<organism evidence="10 11">
    <name type="scientific">Candidatus Roizmanbacteria bacterium RIFCSPLOWO2_01_FULL_35_13</name>
    <dbReference type="NCBI Taxonomy" id="1802055"/>
    <lineage>
        <taxon>Bacteria</taxon>
        <taxon>Candidatus Roizmaniibacteriota</taxon>
    </lineage>
</organism>
<keyword evidence="6 8" id="KW-1133">Transmembrane helix</keyword>
<dbReference type="PANTHER" id="PTHR48090">
    <property type="entry name" value="UNDECAPRENYL-PHOSPHATE 4-DEOXY-4-FORMAMIDO-L-ARABINOSE TRANSFERASE-RELATED"/>
    <property type="match status" value="1"/>
</dbReference>
<evidence type="ECO:0000256" key="1">
    <source>
        <dbReference type="ARBA" id="ARBA00022475"/>
    </source>
</evidence>
<feature type="transmembrane region" description="Helical" evidence="8">
    <location>
        <begin position="244"/>
        <end position="267"/>
    </location>
</feature>
<comment type="caution">
    <text evidence="10">The sequence shown here is derived from an EMBL/GenBank/DDBJ whole genome shotgun (WGS) entry which is preliminary data.</text>
</comment>
<dbReference type="Pfam" id="PF00535">
    <property type="entry name" value="Glycos_transf_2"/>
    <property type="match status" value="1"/>
</dbReference>
<dbReference type="InterPro" id="IPR001173">
    <property type="entry name" value="Glyco_trans_2-like"/>
</dbReference>
<dbReference type="Gene3D" id="3.90.550.10">
    <property type="entry name" value="Spore Coat Polysaccharide Biosynthesis Protein SpsA, Chain A"/>
    <property type="match status" value="1"/>
</dbReference>
<name>A0A1F7I6V3_9BACT</name>
<dbReference type="STRING" id="1802055.A3A74_05605"/>
<gene>
    <name evidence="10" type="ORF">A3A74_05605</name>
</gene>
<evidence type="ECO:0000256" key="4">
    <source>
        <dbReference type="ARBA" id="ARBA00022692"/>
    </source>
</evidence>
<evidence type="ECO:0000256" key="7">
    <source>
        <dbReference type="ARBA" id="ARBA00023136"/>
    </source>
</evidence>
<dbReference type="InterPro" id="IPR029044">
    <property type="entry name" value="Nucleotide-diphossugar_trans"/>
</dbReference>
<evidence type="ECO:0000256" key="3">
    <source>
        <dbReference type="ARBA" id="ARBA00022679"/>
    </source>
</evidence>
<keyword evidence="7 8" id="KW-0472">Membrane</keyword>
<dbReference type="InterPro" id="IPR050256">
    <property type="entry name" value="Glycosyltransferase_2"/>
</dbReference>
<keyword evidence="2" id="KW-0328">Glycosyltransferase</keyword>
<keyword evidence="3" id="KW-0808">Transferase</keyword>
<dbReference type="Proteomes" id="UP000179270">
    <property type="component" value="Unassembled WGS sequence"/>
</dbReference>
<dbReference type="SUPFAM" id="SSF53448">
    <property type="entry name" value="Nucleotide-diphospho-sugar transferases"/>
    <property type="match status" value="1"/>
</dbReference>
<evidence type="ECO:0000256" key="2">
    <source>
        <dbReference type="ARBA" id="ARBA00022676"/>
    </source>
</evidence>
<protein>
    <recommendedName>
        <fullName evidence="9">Glycosyltransferase 2-like domain-containing protein</fullName>
    </recommendedName>
</protein>
<evidence type="ECO:0000313" key="11">
    <source>
        <dbReference type="Proteomes" id="UP000179270"/>
    </source>
</evidence>
<keyword evidence="1" id="KW-1003">Cell membrane</keyword>
<feature type="domain" description="Glycosyltransferase 2-like" evidence="9">
    <location>
        <begin position="4"/>
        <end position="177"/>
    </location>
</feature>
<keyword evidence="4 8" id="KW-0812">Transmembrane</keyword>
<evidence type="ECO:0000256" key="5">
    <source>
        <dbReference type="ARBA" id="ARBA00022985"/>
    </source>
</evidence>
<keyword evidence="5" id="KW-0448">Lipopolysaccharide biosynthesis</keyword>
<proteinExistence type="predicted"/>
<dbReference type="AlphaFoldDB" id="A0A1F7I6V3"/>
<dbReference type="GO" id="GO:0016757">
    <property type="term" value="F:glycosyltransferase activity"/>
    <property type="evidence" value="ECO:0007669"/>
    <property type="project" value="UniProtKB-KW"/>
</dbReference>
<evidence type="ECO:0000313" key="10">
    <source>
        <dbReference type="EMBL" id="OGK39073.1"/>
    </source>
</evidence>
<dbReference type="GO" id="GO:0005886">
    <property type="term" value="C:plasma membrane"/>
    <property type="evidence" value="ECO:0007669"/>
    <property type="project" value="TreeGrafter"/>
</dbReference>
<evidence type="ECO:0000259" key="9">
    <source>
        <dbReference type="Pfam" id="PF00535"/>
    </source>
</evidence>
<feature type="transmembrane region" description="Helical" evidence="8">
    <location>
        <begin position="282"/>
        <end position="308"/>
    </location>
</feature>
<dbReference type="EMBL" id="MGAF01000058">
    <property type="protein sequence ID" value="OGK39073.1"/>
    <property type="molecule type" value="Genomic_DNA"/>
</dbReference>
<dbReference type="GO" id="GO:0009103">
    <property type="term" value="P:lipopolysaccharide biosynthetic process"/>
    <property type="evidence" value="ECO:0007669"/>
    <property type="project" value="UniProtKB-KW"/>
</dbReference>
<accession>A0A1F7I6V3</accession>
<sequence length="315" mass="35436">MMLSIIIPFHNEAENLPTLIKHLIEVCEKAGKEFEIVLVDDGSDDTSVAISNFQFLLRQAQDPEQSRGTISKKIKLIKHKKRLGKGEALNTGVKNAVGNVIVFMDADLQNDPEDLPKLLAKIDEGNDFVNGIRKGRHDDNLLLKSYSFLAEKFLKKFIQSPFTDINCGYKAFKKVVLSEFSFYGNNFRFFPLAVFYNGYKVTEIEVKNNPRKFGKSKFGSGKLITGIFDTLTAYFIYKFAAQPLHFFGVIGGLLFTGGFIISLILAVERLFFGVLLYQRPVLWLGLALIIVGIQIIMTGIIGELIVYLDKKNTKS</sequence>
<reference evidence="10 11" key="1">
    <citation type="journal article" date="2016" name="Nat. Commun.">
        <title>Thousands of microbial genomes shed light on interconnected biogeochemical processes in an aquifer system.</title>
        <authorList>
            <person name="Anantharaman K."/>
            <person name="Brown C.T."/>
            <person name="Hug L.A."/>
            <person name="Sharon I."/>
            <person name="Castelle C.J."/>
            <person name="Probst A.J."/>
            <person name="Thomas B.C."/>
            <person name="Singh A."/>
            <person name="Wilkins M.J."/>
            <person name="Karaoz U."/>
            <person name="Brodie E.L."/>
            <person name="Williams K.H."/>
            <person name="Hubbard S.S."/>
            <person name="Banfield J.F."/>
        </authorList>
    </citation>
    <scope>NUCLEOTIDE SEQUENCE [LARGE SCALE GENOMIC DNA]</scope>
</reference>
<evidence type="ECO:0000256" key="6">
    <source>
        <dbReference type="ARBA" id="ARBA00022989"/>
    </source>
</evidence>